<dbReference type="SUPFAM" id="SSF55961">
    <property type="entry name" value="Bet v1-like"/>
    <property type="match status" value="1"/>
</dbReference>
<evidence type="ECO:0000313" key="3">
    <source>
        <dbReference type="EMBL" id="NOK38601.1"/>
    </source>
</evidence>
<gene>
    <name evidence="3" type="ORF">HMI49_35950</name>
</gene>
<accession>A0A3A8HL61</accession>
<evidence type="ECO:0000259" key="2">
    <source>
        <dbReference type="Pfam" id="PF08327"/>
    </source>
</evidence>
<dbReference type="RefSeq" id="WP_120528992.1">
    <property type="nucleotide sequence ID" value="NZ_JABFJV010000339.1"/>
</dbReference>
<dbReference type="Proteomes" id="UP000563426">
    <property type="component" value="Unassembled WGS sequence"/>
</dbReference>
<feature type="domain" description="Activator of Hsp90 ATPase homologue 1/2-like C-terminal" evidence="2">
    <location>
        <begin position="14"/>
        <end position="134"/>
    </location>
</feature>
<dbReference type="Gene3D" id="3.30.530.20">
    <property type="match status" value="1"/>
</dbReference>
<dbReference type="InterPro" id="IPR023393">
    <property type="entry name" value="START-like_dom_sf"/>
</dbReference>
<dbReference type="EMBL" id="JABFJV010000339">
    <property type="protein sequence ID" value="NOK38601.1"/>
    <property type="molecule type" value="Genomic_DNA"/>
</dbReference>
<evidence type="ECO:0000313" key="4">
    <source>
        <dbReference type="Proteomes" id="UP000563426"/>
    </source>
</evidence>
<dbReference type="OrthoDB" id="9806378at2"/>
<dbReference type="InterPro" id="IPR013538">
    <property type="entry name" value="ASHA1/2-like_C"/>
</dbReference>
<reference evidence="3 4" key="1">
    <citation type="submission" date="2020-05" db="EMBL/GenBank/DDBJ databases">
        <authorList>
            <person name="Whitworth D."/>
        </authorList>
    </citation>
    <scope>NUCLEOTIDE SEQUENCE [LARGE SCALE GENOMIC DNA]</scope>
    <source>
        <strain evidence="3 4">AB043B</strain>
    </source>
</reference>
<keyword evidence="4" id="KW-1185">Reference proteome</keyword>
<organism evidence="3 4">
    <name type="scientific">Corallococcus exercitus</name>
    <dbReference type="NCBI Taxonomy" id="2316736"/>
    <lineage>
        <taxon>Bacteria</taxon>
        <taxon>Pseudomonadati</taxon>
        <taxon>Myxococcota</taxon>
        <taxon>Myxococcia</taxon>
        <taxon>Myxococcales</taxon>
        <taxon>Cystobacterineae</taxon>
        <taxon>Myxococcaceae</taxon>
        <taxon>Corallococcus</taxon>
    </lineage>
</organism>
<sequence length="145" mass="15945">MEPKFQVQLKIRKPVAQVFEAVVNPAKLSGYFVKTSSGPLAAGTTVKWSFAEAPGEFDVITREVVPNERIVFEWPADRGALTRVEMSFVPLDAGNTMVKVSESGWKPDEKGFEASYGNAGGWMHMMLCLKGYLEFGINLREGGAL</sequence>
<dbReference type="Pfam" id="PF08327">
    <property type="entry name" value="AHSA1"/>
    <property type="match status" value="1"/>
</dbReference>
<proteinExistence type="inferred from homology"/>
<dbReference type="AlphaFoldDB" id="A0A3A8HL61"/>
<name>A0A3A8HL61_9BACT</name>
<comment type="similarity">
    <text evidence="1">Belongs to the AHA1 family.</text>
</comment>
<protein>
    <submittedName>
        <fullName evidence="3">ATPase</fullName>
    </submittedName>
</protein>
<comment type="caution">
    <text evidence="3">The sequence shown here is derived from an EMBL/GenBank/DDBJ whole genome shotgun (WGS) entry which is preliminary data.</text>
</comment>
<evidence type="ECO:0000256" key="1">
    <source>
        <dbReference type="ARBA" id="ARBA00006817"/>
    </source>
</evidence>